<dbReference type="Proteomes" id="UP000324222">
    <property type="component" value="Unassembled WGS sequence"/>
</dbReference>
<reference evidence="1 2" key="1">
    <citation type="submission" date="2019-05" db="EMBL/GenBank/DDBJ databases">
        <title>Another draft genome of Portunus trituberculatus and its Hox gene families provides insights of decapod evolution.</title>
        <authorList>
            <person name="Jeong J.-H."/>
            <person name="Song I."/>
            <person name="Kim S."/>
            <person name="Choi T."/>
            <person name="Kim D."/>
            <person name="Ryu S."/>
            <person name="Kim W."/>
        </authorList>
    </citation>
    <scope>NUCLEOTIDE SEQUENCE [LARGE SCALE GENOMIC DNA]</scope>
    <source>
        <tissue evidence="1">Muscle</tissue>
    </source>
</reference>
<organism evidence="1 2">
    <name type="scientific">Portunus trituberculatus</name>
    <name type="common">Swimming crab</name>
    <name type="synonym">Neptunus trituberculatus</name>
    <dbReference type="NCBI Taxonomy" id="210409"/>
    <lineage>
        <taxon>Eukaryota</taxon>
        <taxon>Metazoa</taxon>
        <taxon>Ecdysozoa</taxon>
        <taxon>Arthropoda</taxon>
        <taxon>Crustacea</taxon>
        <taxon>Multicrustacea</taxon>
        <taxon>Malacostraca</taxon>
        <taxon>Eumalacostraca</taxon>
        <taxon>Eucarida</taxon>
        <taxon>Decapoda</taxon>
        <taxon>Pleocyemata</taxon>
        <taxon>Brachyura</taxon>
        <taxon>Eubrachyura</taxon>
        <taxon>Portunoidea</taxon>
        <taxon>Portunidae</taxon>
        <taxon>Portuninae</taxon>
        <taxon>Portunus</taxon>
    </lineage>
</organism>
<dbReference type="AlphaFoldDB" id="A0A5B7E434"/>
<evidence type="ECO:0000313" key="1">
    <source>
        <dbReference type="EMBL" id="MPC28498.1"/>
    </source>
</evidence>
<proteinExistence type="predicted"/>
<keyword evidence="2" id="KW-1185">Reference proteome</keyword>
<protein>
    <submittedName>
        <fullName evidence="1">Uncharacterized protein</fullName>
    </submittedName>
</protein>
<gene>
    <name evidence="1" type="ORF">E2C01_021704</name>
</gene>
<comment type="caution">
    <text evidence="1">The sequence shown here is derived from an EMBL/GenBank/DDBJ whole genome shotgun (WGS) entry which is preliminary data.</text>
</comment>
<dbReference type="EMBL" id="VSRR010001924">
    <property type="protein sequence ID" value="MPC28498.1"/>
    <property type="molecule type" value="Genomic_DNA"/>
</dbReference>
<name>A0A5B7E434_PORTR</name>
<sequence length="83" mass="9080">MCFPILSGCNCIFFISSLKFHDTTTHLLFPDQHQVSHPSYLPSLFPSLAPSAAATRSMGGAPLDFKSPDYMPTETVPLINHSV</sequence>
<evidence type="ECO:0000313" key="2">
    <source>
        <dbReference type="Proteomes" id="UP000324222"/>
    </source>
</evidence>
<accession>A0A5B7E434</accession>